<proteinExistence type="inferred from homology"/>
<keyword evidence="6 8" id="KW-0560">Oxidoreductase</keyword>
<dbReference type="GO" id="GO:0106312">
    <property type="term" value="F:methylenetetrahydrofolate reductase (NADH) activity"/>
    <property type="evidence" value="ECO:0007669"/>
    <property type="project" value="UniProtKB-EC"/>
</dbReference>
<dbReference type="GO" id="GO:0035999">
    <property type="term" value="P:tetrahydrofolate interconversion"/>
    <property type="evidence" value="ECO:0007669"/>
    <property type="project" value="UniProtKB-UniPathway"/>
</dbReference>
<dbReference type="SUPFAM" id="SSF51730">
    <property type="entry name" value="FAD-linked oxidoreductase"/>
    <property type="match status" value="1"/>
</dbReference>
<dbReference type="EMBL" id="VFPE01000001">
    <property type="protein sequence ID" value="TQM34787.1"/>
    <property type="molecule type" value="Genomic_DNA"/>
</dbReference>
<evidence type="ECO:0000313" key="10">
    <source>
        <dbReference type="Proteomes" id="UP000320235"/>
    </source>
</evidence>
<evidence type="ECO:0000256" key="3">
    <source>
        <dbReference type="ARBA" id="ARBA00006743"/>
    </source>
</evidence>
<keyword evidence="4 8" id="KW-0285">Flavoprotein</keyword>
<dbReference type="InterPro" id="IPR003171">
    <property type="entry name" value="Mehydrof_redctse-like"/>
</dbReference>
<comment type="caution">
    <text evidence="9">The sequence shown here is derived from an EMBL/GenBank/DDBJ whole genome shotgun (WGS) entry which is preliminary data.</text>
</comment>
<accession>A0A543FLP3</accession>
<evidence type="ECO:0000256" key="1">
    <source>
        <dbReference type="ARBA" id="ARBA00001974"/>
    </source>
</evidence>
<dbReference type="UniPathway" id="UPA00193"/>
<dbReference type="Pfam" id="PF02219">
    <property type="entry name" value="MTHFR"/>
    <property type="match status" value="1"/>
</dbReference>
<dbReference type="RefSeq" id="WP_141893312.1">
    <property type="nucleotide sequence ID" value="NZ_BAABLH010000007.1"/>
</dbReference>
<organism evidence="9 10">
    <name type="scientific">Microbacterium kyungheense</name>
    <dbReference type="NCBI Taxonomy" id="1263636"/>
    <lineage>
        <taxon>Bacteria</taxon>
        <taxon>Bacillati</taxon>
        <taxon>Actinomycetota</taxon>
        <taxon>Actinomycetes</taxon>
        <taxon>Micrococcales</taxon>
        <taxon>Microbacteriaceae</taxon>
        <taxon>Microbacterium</taxon>
    </lineage>
</organism>
<reference evidence="9 10" key="1">
    <citation type="submission" date="2019-06" db="EMBL/GenBank/DDBJ databases">
        <title>Sequencing the genomes of 1000 actinobacteria strains.</title>
        <authorList>
            <person name="Klenk H.-P."/>
        </authorList>
    </citation>
    <scope>NUCLEOTIDE SEQUENCE [LARGE SCALE GENOMIC DNA]</scope>
    <source>
        <strain evidence="9 10">DSM 105492</strain>
    </source>
</reference>
<dbReference type="Proteomes" id="UP000320235">
    <property type="component" value="Unassembled WGS sequence"/>
</dbReference>
<sequence>MSIDLSTPPVPVSFEVYPPRTEAGWPVLHETIRHLASVDPRFISVTYGAGGSTGGRSLELLTHIRRETTVEPLAHLTCVGSTWAGANALIREFLDAGITSFLALRGDPPDGATEDEAFLGDLESAAQLVQLIDRVQAEREPYAEAPIPGVPGAARVDRRTDVDIAVAAFPSGHPRSRHATEHIDALLAKEAAGATLAITQLFFDADDYLGFVQRSREAGVTIPILPGIMPITSPARLRRTLELTEVPRPDALAAALEAEETPEARSAVGIAHAAALAQAVLDGGAPGIHLYAFNNHETVLAVLRDAGILSADARMRLAVS</sequence>
<dbReference type="CDD" id="cd00537">
    <property type="entry name" value="MTHFR"/>
    <property type="match status" value="1"/>
</dbReference>
<evidence type="ECO:0000256" key="2">
    <source>
        <dbReference type="ARBA" id="ARBA00004777"/>
    </source>
</evidence>
<comment type="cofactor">
    <cofactor evidence="1 8">
        <name>FAD</name>
        <dbReference type="ChEBI" id="CHEBI:57692"/>
    </cofactor>
</comment>
<dbReference type="InterPro" id="IPR029041">
    <property type="entry name" value="FAD-linked_oxidoreductase-like"/>
</dbReference>
<evidence type="ECO:0000313" key="9">
    <source>
        <dbReference type="EMBL" id="TQM34787.1"/>
    </source>
</evidence>
<protein>
    <recommendedName>
        <fullName evidence="8">Methylenetetrahydrofolate reductase</fullName>
    </recommendedName>
</protein>
<comment type="pathway">
    <text evidence="2 8">One-carbon metabolism; tetrahydrofolate interconversion.</text>
</comment>
<keyword evidence="5 8" id="KW-0274">FAD</keyword>
<dbReference type="PANTHER" id="PTHR45754:SF3">
    <property type="entry name" value="METHYLENETETRAHYDROFOLATE REDUCTASE (NADPH)"/>
    <property type="match status" value="1"/>
</dbReference>
<dbReference type="OrthoDB" id="9812555at2"/>
<keyword evidence="10" id="KW-1185">Reference proteome</keyword>
<dbReference type="Gene3D" id="3.20.20.220">
    <property type="match status" value="1"/>
</dbReference>
<dbReference type="PANTHER" id="PTHR45754">
    <property type="entry name" value="METHYLENETETRAHYDROFOLATE REDUCTASE"/>
    <property type="match status" value="1"/>
</dbReference>
<evidence type="ECO:0000256" key="4">
    <source>
        <dbReference type="ARBA" id="ARBA00022630"/>
    </source>
</evidence>
<dbReference type="GO" id="GO:0005829">
    <property type="term" value="C:cytosol"/>
    <property type="evidence" value="ECO:0007669"/>
    <property type="project" value="TreeGrafter"/>
</dbReference>
<evidence type="ECO:0000256" key="8">
    <source>
        <dbReference type="RuleBase" id="RU003862"/>
    </source>
</evidence>
<evidence type="ECO:0000256" key="7">
    <source>
        <dbReference type="ARBA" id="ARBA00048628"/>
    </source>
</evidence>
<evidence type="ECO:0000256" key="6">
    <source>
        <dbReference type="ARBA" id="ARBA00023002"/>
    </source>
</evidence>
<evidence type="ECO:0000256" key="5">
    <source>
        <dbReference type="ARBA" id="ARBA00022827"/>
    </source>
</evidence>
<dbReference type="GO" id="GO:0009086">
    <property type="term" value="P:methionine biosynthetic process"/>
    <property type="evidence" value="ECO:0007669"/>
    <property type="project" value="TreeGrafter"/>
</dbReference>
<dbReference type="AlphaFoldDB" id="A0A543FLP3"/>
<gene>
    <name evidence="9" type="ORF">FB391_1077</name>
</gene>
<comment type="catalytic activity">
    <reaction evidence="7">
        <text>(6S)-5-methyl-5,6,7,8-tetrahydrofolate + NAD(+) = (6R)-5,10-methylene-5,6,7,8-tetrahydrofolate + NADH + H(+)</text>
        <dbReference type="Rhea" id="RHEA:19821"/>
        <dbReference type="ChEBI" id="CHEBI:15378"/>
        <dbReference type="ChEBI" id="CHEBI:15636"/>
        <dbReference type="ChEBI" id="CHEBI:18608"/>
        <dbReference type="ChEBI" id="CHEBI:57540"/>
        <dbReference type="ChEBI" id="CHEBI:57945"/>
        <dbReference type="EC" id="1.5.1.54"/>
    </reaction>
    <physiologicalReaction direction="right-to-left" evidence="7">
        <dbReference type="Rhea" id="RHEA:19823"/>
    </physiologicalReaction>
</comment>
<dbReference type="GO" id="GO:0071949">
    <property type="term" value="F:FAD binding"/>
    <property type="evidence" value="ECO:0007669"/>
    <property type="project" value="TreeGrafter"/>
</dbReference>
<name>A0A543FLP3_9MICO</name>
<comment type="similarity">
    <text evidence="3 8">Belongs to the methylenetetrahydrofolate reductase family.</text>
</comment>